<evidence type="ECO:0000313" key="2">
    <source>
        <dbReference type="EMBL" id="KAK6329768.1"/>
    </source>
</evidence>
<sequence>MLQKVAAPARRSYAWICSDCRRRLGHGGVDQTVAVRAANCRALSVSSSPVSRATTQRLWRGHLVSRAASKVYARRYGSDAQLPSDNDDYSEDAGPAQETREEVVDDILNDSDLDSFAESLAADYATKVFGSAKASRPAHDPLAGYTDQQHERSQQEADSTASGKMSILPEHPKADLSKFKKGPMTREILTRELDKLNSRLNLTGYRLIDPIATTPWPHQRVVSYNKKPTRGYAESIWQKFKRDYIERYRAGDPGVLNGRSPGWKPSVAELKMEYQKFMWRHKEQVRKRLAERKHWGDAPDLRKCFLNTLWILERQTSPAVVEKYGYRTEGKKRTVILPEGESDGSLHQLVETWQEPLQSLDPESYSFVETLEEHARQLHRDELDGFQSPPRMLHREADEFRLTYMRNLNVKDVAAKYNVKLTAFPASSSELLTLIQAMSYERISKADLRYILPPEYNDSVEFISQAMVSLIISHEGSSRVLNTAIFNTAINYLMRKNQIKKGRLLIDYMEYLKINTNMGTWRQALRAAAKEKDLFVFDRLVRRMVSKAVRPNDETWWAFLDCAHTPGQQVQIFAVMKRLGINPKFLAPVHLLKLAFQMYDDQRRLGNVHAKIPWKNLAGIPLRAETLNAILTFLFNNHLHEEARDFLYKAVTVHNVHPDYETLRLVVRFHARHGRPMEMAKAIHIFSTTYGIEGGADIMEAMFRIAHATHRYNVVRTVWAHACLTNQVTERMIDRMRHDIYETGREAGKAGKLALGVCSEAAEAVVKTPIWAMRLVSKSRDKYGYLVSEGKMYDDVSMMNDISTYSDAELDAIRERRTKLREFRENSIEMRKQLMRSDMLAHHKWQPRREFSVDLIRAFRLDHRIKREQPESRTWTPLEWAWHMYQVRRVERGVNVRLVRGLDWLKLRMSAAKARRDAKKEERLFEKTHALLDLLPADFGSAYRRQLSKWDEASRTRAPRRMTTPFTPVPADAAATTVADGGGASGEPEGQQAGGEEGRALAETLDKYITEPFEPGRIRMVVPRNECRRMPIRQVVMREKSPLSSPWPPPSKEEEKVVEPVEEDEGYEVRQVDDLLAEEDDDAENNDGDLIEGDEPDARDFNAMLEEVSLSERTDEGSDTQSEEPTDEGAKDRG</sequence>
<feature type="region of interest" description="Disordered" evidence="1">
    <location>
        <begin position="133"/>
        <end position="181"/>
    </location>
</feature>
<evidence type="ECO:0008006" key="4">
    <source>
        <dbReference type="Google" id="ProtNLM"/>
    </source>
</evidence>
<gene>
    <name evidence="2" type="ORF">TWF696_003631</name>
</gene>
<keyword evidence="3" id="KW-1185">Reference proteome</keyword>
<dbReference type="EMBL" id="JAVHNQ010000019">
    <property type="protein sequence ID" value="KAK6329768.1"/>
    <property type="molecule type" value="Genomic_DNA"/>
</dbReference>
<feature type="region of interest" description="Disordered" evidence="1">
    <location>
        <begin position="79"/>
        <end position="100"/>
    </location>
</feature>
<feature type="compositionally biased region" description="Low complexity" evidence="1">
    <location>
        <begin position="963"/>
        <end position="979"/>
    </location>
</feature>
<name>A0AAV9TYG2_9PEZI</name>
<dbReference type="AlphaFoldDB" id="A0AAV9TYG2"/>
<protein>
    <recommendedName>
        <fullName evidence="4">Pentatricopeptide repeat domain-containing protein</fullName>
    </recommendedName>
</protein>
<reference evidence="2 3" key="1">
    <citation type="submission" date="2019-10" db="EMBL/GenBank/DDBJ databases">
        <authorList>
            <person name="Palmer J.M."/>
        </authorList>
    </citation>
    <scope>NUCLEOTIDE SEQUENCE [LARGE SCALE GENOMIC DNA]</scope>
    <source>
        <strain evidence="2 3">TWF696</strain>
    </source>
</reference>
<dbReference type="Proteomes" id="UP001375240">
    <property type="component" value="Unassembled WGS sequence"/>
</dbReference>
<evidence type="ECO:0000313" key="3">
    <source>
        <dbReference type="Proteomes" id="UP001375240"/>
    </source>
</evidence>
<feature type="compositionally biased region" description="Acidic residues" evidence="1">
    <location>
        <begin position="1075"/>
        <end position="1097"/>
    </location>
</feature>
<evidence type="ECO:0000256" key="1">
    <source>
        <dbReference type="SAM" id="MobiDB-lite"/>
    </source>
</evidence>
<feature type="region of interest" description="Disordered" evidence="1">
    <location>
        <begin position="1037"/>
        <end position="1134"/>
    </location>
</feature>
<dbReference type="Gene3D" id="1.25.40.10">
    <property type="entry name" value="Tetratricopeptide repeat domain"/>
    <property type="match status" value="1"/>
</dbReference>
<proteinExistence type="predicted"/>
<feature type="region of interest" description="Disordered" evidence="1">
    <location>
        <begin position="950"/>
        <end position="997"/>
    </location>
</feature>
<dbReference type="InterPro" id="IPR011990">
    <property type="entry name" value="TPR-like_helical_dom_sf"/>
</dbReference>
<feature type="compositionally biased region" description="Acidic residues" evidence="1">
    <location>
        <begin position="1117"/>
        <end position="1127"/>
    </location>
</feature>
<accession>A0AAV9TYG2</accession>
<comment type="caution">
    <text evidence="2">The sequence shown here is derived from an EMBL/GenBank/DDBJ whole genome shotgun (WGS) entry which is preliminary data.</text>
</comment>
<organism evidence="2 3">
    <name type="scientific">Orbilia brochopaga</name>
    <dbReference type="NCBI Taxonomy" id="3140254"/>
    <lineage>
        <taxon>Eukaryota</taxon>
        <taxon>Fungi</taxon>
        <taxon>Dikarya</taxon>
        <taxon>Ascomycota</taxon>
        <taxon>Pezizomycotina</taxon>
        <taxon>Orbiliomycetes</taxon>
        <taxon>Orbiliales</taxon>
        <taxon>Orbiliaceae</taxon>
        <taxon>Orbilia</taxon>
    </lineage>
</organism>